<gene>
    <name evidence="1" type="ORF">OF897_18630</name>
</gene>
<name>A0ABT3XW74_9FLAO</name>
<sequence>MDKKILRIDLLSDWQKHFAFGLGEVVLRERDSHNNIVYELLLATNAFDLIMNLSNDYLSQIPESTIYKYKYSRDFKENAWASRNEELIADIEGFYCYLKGNKSNVDENLFGKEYNEVIKICKSIIKNETSLYLIADDY</sequence>
<accession>A0ABT3XW74</accession>
<evidence type="ECO:0000313" key="2">
    <source>
        <dbReference type="Proteomes" id="UP001073122"/>
    </source>
</evidence>
<comment type="caution">
    <text evidence="1">The sequence shown here is derived from an EMBL/GenBank/DDBJ whole genome shotgun (WGS) entry which is preliminary data.</text>
</comment>
<dbReference type="RefSeq" id="WP_267267176.1">
    <property type="nucleotide sequence ID" value="NZ_JAOVZW010000025.1"/>
</dbReference>
<organism evidence="1 2">
    <name type="scientific">Chryseobacterium formosus</name>
    <dbReference type="NCBI Taxonomy" id="1537363"/>
    <lineage>
        <taxon>Bacteria</taxon>
        <taxon>Pseudomonadati</taxon>
        <taxon>Bacteroidota</taxon>
        <taxon>Flavobacteriia</taxon>
        <taxon>Flavobacteriales</taxon>
        <taxon>Weeksellaceae</taxon>
        <taxon>Chryseobacterium group</taxon>
        <taxon>Chryseobacterium</taxon>
    </lineage>
</organism>
<proteinExistence type="predicted"/>
<keyword evidence="2" id="KW-1185">Reference proteome</keyword>
<dbReference type="EMBL" id="JAOVZW010000025">
    <property type="protein sequence ID" value="MCX8525935.1"/>
    <property type="molecule type" value="Genomic_DNA"/>
</dbReference>
<reference evidence="1" key="1">
    <citation type="submission" date="2022-10" db="EMBL/GenBank/DDBJ databases">
        <title>Chryseobacterium sp. nov., a novel bacterial species.</title>
        <authorList>
            <person name="Cao Y."/>
        </authorList>
    </citation>
    <scope>NUCLEOTIDE SEQUENCE</scope>
    <source>
        <strain evidence="1">CCTCC AB2015118</strain>
    </source>
</reference>
<evidence type="ECO:0000313" key="1">
    <source>
        <dbReference type="EMBL" id="MCX8525935.1"/>
    </source>
</evidence>
<protein>
    <submittedName>
        <fullName evidence="1">Uncharacterized protein</fullName>
    </submittedName>
</protein>
<dbReference type="Proteomes" id="UP001073122">
    <property type="component" value="Unassembled WGS sequence"/>
</dbReference>